<evidence type="ECO:0000313" key="1">
    <source>
        <dbReference type="EMBL" id="MBY0207048.1"/>
    </source>
</evidence>
<dbReference type="PROSITE" id="PS51257">
    <property type="entry name" value="PROKAR_LIPOPROTEIN"/>
    <property type="match status" value="1"/>
</dbReference>
<keyword evidence="2" id="KW-1185">Reference proteome</keyword>
<protein>
    <submittedName>
        <fullName evidence="1">Uncharacterized protein</fullName>
    </submittedName>
</protein>
<accession>A0ABS7KSB0</accession>
<name>A0ABS7KSB0_9BACL</name>
<comment type="caution">
    <text evidence="1">The sequence shown here is derived from an EMBL/GenBank/DDBJ whole genome shotgun (WGS) entry which is preliminary data.</text>
</comment>
<dbReference type="EMBL" id="JACLIC010000056">
    <property type="protein sequence ID" value="MBY0207048.1"/>
    <property type="molecule type" value="Genomic_DNA"/>
</dbReference>
<dbReference type="Proteomes" id="UP000706031">
    <property type="component" value="Unassembled WGS sequence"/>
</dbReference>
<dbReference type="RefSeq" id="WP_221791648.1">
    <property type="nucleotide sequence ID" value="NZ_JACLIC010000056.1"/>
</dbReference>
<reference evidence="1 2" key="1">
    <citation type="submission" date="2020-08" db="EMBL/GenBank/DDBJ databases">
        <title>Fungal Genomes of the International Space Station.</title>
        <authorList>
            <person name="Seuylemezian A."/>
            <person name="Singh N.K."/>
            <person name="Wood J."/>
            <person name="Venkateswaran K."/>
        </authorList>
    </citation>
    <scope>NUCLEOTIDE SEQUENCE [LARGE SCALE GENOMIC DNA]</scope>
    <source>
        <strain evidence="1 2">S/N-304-OC-R4</strain>
    </source>
</reference>
<gene>
    <name evidence="1" type="ORF">H7T88_27855</name>
</gene>
<organism evidence="1 2">
    <name type="scientific">Paenibacillus cucumis</name>
    <name type="common">ex Kampfer et al. 2016</name>
    <dbReference type="NCBI Taxonomy" id="1776858"/>
    <lineage>
        <taxon>Bacteria</taxon>
        <taxon>Bacillati</taxon>
        <taxon>Bacillota</taxon>
        <taxon>Bacilli</taxon>
        <taxon>Bacillales</taxon>
        <taxon>Paenibacillaceae</taxon>
        <taxon>Paenibacillus</taxon>
    </lineage>
</organism>
<sequence length="71" mass="7802">MEKGIKKSGDNRYSPGYSVIGVACVKSWFNIHFIFSEKNNKTMAPSALMLGRLSYFSSGVDALCLTNYTVG</sequence>
<proteinExistence type="predicted"/>
<evidence type="ECO:0000313" key="2">
    <source>
        <dbReference type="Proteomes" id="UP000706031"/>
    </source>
</evidence>